<accession>A0AAD6TL55</accession>
<protein>
    <submittedName>
        <fullName evidence="2">Uncharacterized protein</fullName>
    </submittedName>
</protein>
<keyword evidence="3" id="KW-1185">Reference proteome</keyword>
<comment type="caution">
    <text evidence="2">The sequence shown here is derived from an EMBL/GenBank/DDBJ whole genome shotgun (WGS) entry which is preliminary data.</text>
</comment>
<gene>
    <name evidence="2" type="ORF">B0H15DRAFT_794823</name>
</gene>
<reference evidence="2" key="1">
    <citation type="submission" date="2023-03" db="EMBL/GenBank/DDBJ databases">
        <title>Massive genome expansion in bonnet fungi (Mycena s.s.) driven by repeated elements and novel gene families across ecological guilds.</title>
        <authorList>
            <consortium name="Lawrence Berkeley National Laboratory"/>
            <person name="Harder C.B."/>
            <person name="Miyauchi S."/>
            <person name="Viragh M."/>
            <person name="Kuo A."/>
            <person name="Thoen E."/>
            <person name="Andreopoulos B."/>
            <person name="Lu D."/>
            <person name="Skrede I."/>
            <person name="Drula E."/>
            <person name="Henrissat B."/>
            <person name="Morin E."/>
            <person name="Kohler A."/>
            <person name="Barry K."/>
            <person name="LaButti K."/>
            <person name="Morin E."/>
            <person name="Salamov A."/>
            <person name="Lipzen A."/>
            <person name="Mereny Z."/>
            <person name="Hegedus B."/>
            <person name="Baldrian P."/>
            <person name="Stursova M."/>
            <person name="Weitz H."/>
            <person name="Taylor A."/>
            <person name="Grigoriev I.V."/>
            <person name="Nagy L.G."/>
            <person name="Martin F."/>
            <person name="Kauserud H."/>
        </authorList>
    </citation>
    <scope>NUCLEOTIDE SEQUENCE</scope>
    <source>
        <strain evidence="2">CBHHK173m</strain>
    </source>
</reference>
<feature type="compositionally biased region" description="Low complexity" evidence="1">
    <location>
        <begin position="23"/>
        <end position="32"/>
    </location>
</feature>
<proteinExistence type="predicted"/>
<evidence type="ECO:0000313" key="3">
    <source>
        <dbReference type="Proteomes" id="UP001222325"/>
    </source>
</evidence>
<sequence>MKPAAKTQEAAGKATGSKEGGEESAQAAEGAAVAPDWAKDSFASLVALDGGPAWRALCNAWWEVEAGSRFTAGKALRTKGRPEQVGWWIGRGRARAPTITNVDAFAASWNKWWRSLNPTWRSGEKGGELSREAGGDWDVLRVPGINGMLSVVMSLKWWGDKVNADGVEVGDWARAVDDVLWALGELGGGDVTLSRPAMGPSSAVDA</sequence>
<evidence type="ECO:0000313" key="2">
    <source>
        <dbReference type="EMBL" id="KAJ7062418.1"/>
    </source>
</evidence>
<name>A0AAD6TL55_9AGAR</name>
<feature type="region of interest" description="Disordered" evidence="1">
    <location>
        <begin position="1"/>
        <end position="32"/>
    </location>
</feature>
<organism evidence="2 3">
    <name type="scientific">Mycena belliarum</name>
    <dbReference type="NCBI Taxonomy" id="1033014"/>
    <lineage>
        <taxon>Eukaryota</taxon>
        <taxon>Fungi</taxon>
        <taxon>Dikarya</taxon>
        <taxon>Basidiomycota</taxon>
        <taxon>Agaricomycotina</taxon>
        <taxon>Agaricomycetes</taxon>
        <taxon>Agaricomycetidae</taxon>
        <taxon>Agaricales</taxon>
        <taxon>Marasmiineae</taxon>
        <taxon>Mycenaceae</taxon>
        <taxon>Mycena</taxon>
    </lineage>
</organism>
<dbReference type="AlphaFoldDB" id="A0AAD6TL55"/>
<evidence type="ECO:0000256" key="1">
    <source>
        <dbReference type="SAM" id="MobiDB-lite"/>
    </source>
</evidence>
<dbReference type="EMBL" id="JARJCN010000234">
    <property type="protein sequence ID" value="KAJ7062418.1"/>
    <property type="molecule type" value="Genomic_DNA"/>
</dbReference>
<dbReference type="Proteomes" id="UP001222325">
    <property type="component" value="Unassembled WGS sequence"/>
</dbReference>